<protein>
    <recommendedName>
        <fullName evidence="3">Apea-like HEPN domain-containing protein</fullName>
    </recommendedName>
</protein>
<keyword evidence="2" id="KW-1185">Reference proteome</keyword>
<dbReference type="Proteomes" id="UP000269693">
    <property type="component" value="Chromosome"/>
</dbReference>
<evidence type="ECO:0000313" key="2">
    <source>
        <dbReference type="Proteomes" id="UP000269693"/>
    </source>
</evidence>
<dbReference type="RefSeq" id="WP_073184589.1">
    <property type="nucleotide sequence ID" value="NZ_CP032544.1"/>
</dbReference>
<accession>A0ABM7CF79</accession>
<organism evidence="1 2">
    <name type="scientific">Tenacibaculum mesophilum</name>
    <dbReference type="NCBI Taxonomy" id="104268"/>
    <lineage>
        <taxon>Bacteria</taxon>
        <taxon>Pseudomonadati</taxon>
        <taxon>Bacteroidota</taxon>
        <taxon>Flavobacteriia</taxon>
        <taxon>Flavobacteriales</taxon>
        <taxon>Flavobacteriaceae</taxon>
        <taxon>Tenacibaculum</taxon>
    </lineage>
</organism>
<evidence type="ECO:0008006" key="3">
    <source>
        <dbReference type="Google" id="ProtNLM"/>
    </source>
</evidence>
<reference evidence="1 2" key="1">
    <citation type="submission" date="2018-09" db="EMBL/GenBank/DDBJ databases">
        <title>Insights into the microbiota of Asian seabass (Lates calcarifer) with tenacibaculosis symptoms and description of sp. nov. Tenacibaculum singaporense.</title>
        <authorList>
            <person name="Miyake S."/>
            <person name="Soh M."/>
            <person name="Azman M.N."/>
            <person name="Ngoh S.Y."/>
            <person name="Orban L."/>
            <person name="Seedorf H."/>
        </authorList>
    </citation>
    <scope>NUCLEOTIDE SEQUENCE [LARGE SCALE GENOMIC DNA]</scope>
    <source>
        <strain evidence="1 2">DSM 13764</strain>
    </source>
</reference>
<gene>
    <name evidence="1" type="ORF">D6200_07350</name>
</gene>
<evidence type="ECO:0000313" key="1">
    <source>
        <dbReference type="EMBL" id="AZJ32385.1"/>
    </source>
</evidence>
<name>A0ABM7CF79_9FLAO</name>
<sequence>MTKKELKSIEQFKLSLHNNYGINNFDYTIDEKYDLIYLQFPKEEEEEIEFEFEHLEKYIEELDSIKFHDCYNKVTTKHITQRCIKLSDNYNFYTLLSLGFLYKQVSDNISIRLIDNPILIGIASSHYGEYNEYHSPCSSHFAVEILYNNSEDRLNDDDEEKLIKIFMFELSNSHKISFDFATYKISDSIEIEEIRKDILESSEFVYNIPLQDYNYGMDLFINSNQRLSPDLKFLSYYKIFEYFAPVKSKISAFDSMRLKLNSSDAQSPNADYISSIFDLAKNYDKSSREDELIKSLINSSFDLVDIYASIPLKIRKKLKVTELKYNSKQETTDRIISELGDILYRTRNSIVHAKSNFNERGFYCEKSDLEQLNNFMHKACYSIIKWYNDLPKHLKINVG</sequence>
<proteinExistence type="predicted"/>
<dbReference type="EMBL" id="CP032544">
    <property type="protein sequence ID" value="AZJ32385.1"/>
    <property type="molecule type" value="Genomic_DNA"/>
</dbReference>